<comment type="caution">
    <text evidence="1">The sequence shown here is derived from an EMBL/GenBank/DDBJ whole genome shotgun (WGS) entry which is preliminary data.</text>
</comment>
<name>A0A1S1QJ11_9ACTN</name>
<dbReference type="AlphaFoldDB" id="A0A1S1QJ11"/>
<organism evidence="1 2">
    <name type="scientific">Parafrankia colletiae</name>
    <dbReference type="NCBI Taxonomy" id="573497"/>
    <lineage>
        <taxon>Bacteria</taxon>
        <taxon>Bacillati</taxon>
        <taxon>Actinomycetota</taxon>
        <taxon>Actinomycetes</taxon>
        <taxon>Frankiales</taxon>
        <taxon>Frankiaceae</taxon>
        <taxon>Parafrankia</taxon>
    </lineage>
</organism>
<dbReference type="Proteomes" id="UP000179627">
    <property type="component" value="Unassembled WGS sequence"/>
</dbReference>
<proteinExistence type="predicted"/>
<protein>
    <submittedName>
        <fullName evidence="1">Uncharacterized protein</fullName>
    </submittedName>
</protein>
<reference evidence="2" key="1">
    <citation type="submission" date="2016-07" db="EMBL/GenBank/DDBJ databases">
        <title>Sequence Frankia sp. strain CcI1.17.</title>
        <authorList>
            <person name="Ghodhbane-Gtari F."/>
            <person name="Swanson E."/>
            <person name="Gueddou A."/>
            <person name="Morris K."/>
            <person name="Hezbri K."/>
            <person name="Ktari A."/>
            <person name="Nouioui I."/>
            <person name="Abebe-Akele F."/>
            <person name="Simpson S."/>
            <person name="Thomas K."/>
            <person name="Gtari M."/>
            <person name="Tisa L.S."/>
            <person name="Hurst S."/>
        </authorList>
    </citation>
    <scope>NUCLEOTIDE SEQUENCE [LARGE SCALE GENOMIC DNA]</scope>
    <source>
        <strain evidence="2">Cc1.17</strain>
    </source>
</reference>
<evidence type="ECO:0000313" key="2">
    <source>
        <dbReference type="Proteomes" id="UP000179627"/>
    </source>
</evidence>
<gene>
    <name evidence="1" type="ORF">CC117_22985</name>
</gene>
<sequence>MFRAGNLSSGLAISLDLVTPAGAMARTQAPEPDATWDGPGVPARVWYGRGNKGLVRPVLLADGFNMGPTDFDWLWEGLDGDPAREQFLKALERVGGWPRIPRLIGVANGVGDGRRNGIPAGVEALRSSGPYFTGTTLFTQAGGRNQLVADLRGVLGERKVTTDNLPQIDGAPGGTLDSFGILADALNAADASRSELDEFLCSSRPTPHTMMTEELSTWILDRVAH</sequence>
<dbReference type="EMBL" id="MBLM01000133">
    <property type="protein sequence ID" value="OHV33235.1"/>
    <property type="molecule type" value="Genomic_DNA"/>
</dbReference>
<evidence type="ECO:0000313" key="1">
    <source>
        <dbReference type="EMBL" id="OHV33235.1"/>
    </source>
</evidence>
<accession>A0A1S1QJ11</accession>
<keyword evidence="2" id="KW-1185">Reference proteome</keyword>
<dbReference type="OrthoDB" id="4535652at2"/>